<organism evidence="7 8">
    <name type="scientific">Pedobacter xixiisoli</name>
    <dbReference type="NCBI Taxonomy" id="1476464"/>
    <lineage>
        <taxon>Bacteria</taxon>
        <taxon>Pseudomonadati</taxon>
        <taxon>Bacteroidota</taxon>
        <taxon>Sphingobacteriia</taxon>
        <taxon>Sphingobacteriales</taxon>
        <taxon>Sphingobacteriaceae</taxon>
        <taxon>Pedobacter</taxon>
    </lineage>
</organism>
<protein>
    <submittedName>
        <fullName evidence="7">Phytoene desaturase</fullName>
    </submittedName>
</protein>
<name>A0A285ZQI5_9SPHI</name>
<dbReference type="NCBIfam" id="TIGR02734">
    <property type="entry name" value="crtI_fam"/>
    <property type="match status" value="1"/>
</dbReference>
<dbReference type="Pfam" id="PF01593">
    <property type="entry name" value="Amino_oxidase"/>
    <property type="match status" value="1"/>
</dbReference>
<dbReference type="EMBL" id="OCMT01000001">
    <property type="protein sequence ID" value="SOD11907.1"/>
    <property type="molecule type" value="Genomic_DNA"/>
</dbReference>
<keyword evidence="8" id="KW-1185">Reference proteome</keyword>
<dbReference type="PANTHER" id="PTHR43734">
    <property type="entry name" value="PHYTOENE DESATURASE"/>
    <property type="match status" value="1"/>
</dbReference>
<dbReference type="InterPro" id="IPR014105">
    <property type="entry name" value="Carotenoid/retinoid_OxRdtase"/>
</dbReference>
<evidence type="ECO:0000256" key="4">
    <source>
        <dbReference type="ARBA" id="ARBA00023002"/>
    </source>
</evidence>
<comment type="similarity">
    <text evidence="2 5">Belongs to the carotenoid/retinoid oxidoreductase family.</text>
</comment>
<evidence type="ECO:0000313" key="7">
    <source>
        <dbReference type="EMBL" id="SOD11907.1"/>
    </source>
</evidence>
<dbReference type="GO" id="GO:0016491">
    <property type="term" value="F:oxidoreductase activity"/>
    <property type="evidence" value="ECO:0007669"/>
    <property type="project" value="UniProtKB-KW"/>
</dbReference>
<dbReference type="RefSeq" id="WP_240774992.1">
    <property type="nucleotide sequence ID" value="NZ_OCMT01000001.1"/>
</dbReference>
<keyword evidence="4 5" id="KW-0560">Oxidoreductase</keyword>
<accession>A0A285ZQI5</accession>
<comment type="pathway">
    <text evidence="1 5">Carotenoid biosynthesis.</text>
</comment>
<evidence type="ECO:0000256" key="1">
    <source>
        <dbReference type="ARBA" id="ARBA00004829"/>
    </source>
</evidence>
<evidence type="ECO:0000256" key="5">
    <source>
        <dbReference type="RuleBase" id="RU362075"/>
    </source>
</evidence>
<feature type="domain" description="Amine oxidase" evidence="6">
    <location>
        <begin position="23"/>
        <end position="496"/>
    </location>
</feature>
<dbReference type="Gene3D" id="3.50.50.60">
    <property type="entry name" value="FAD/NAD(P)-binding domain"/>
    <property type="match status" value="2"/>
</dbReference>
<gene>
    <name evidence="7" type="ORF">SAMN06297358_0394</name>
</gene>
<dbReference type="AlphaFoldDB" id="A0A285ZQI5"/>
<dbReference type="SUPFAM" id="SSF51905">
    <property type="entry name" value="FAD/NAD(P)-binding domain"/>
    <property type="match status" value="1"/>
</dbReference>
<dbReference type="GO" id="GO:0016117">
    <property type="term" value="P:carotenoid biosynthetic process"/>
    <property type="evidence" value="ECO:0007669"/>
    <property type="project" value="UniProtKB-KW"/>
</dbReference>
<dbReference type="InterPro" id="IPR002937">
    <property type="entry name" value="Amino_oxidase"/>
</dbReference>
<evidence type="ECO:0000313" key="8">
    <source>
        <dbReference type="Proteomes" id="UP000219281"/>
    </source>
</evidence>
<evidence type="ECO:0000259" key="6">
    <source>
        <dbReference type="Pfam" id="PF01593"/>
    </source>
</evidence>
<dbReference type="Proteomes" id="UP000219281">
    <property type="component" value="Unassembled WGS sequence"/>
</dbReference>
<sequence>MFVVHPKMNQKTSPKTVIIGAGFAGLSAAITLADSGHSVTVVEKNTEIGGRARVFKKDGFTFDMGPSWYWMPEVMEKFFNQFGKSTADYFELKRLDPSYQVIYGKDDLLSVPADYQSLKQSFEEIEEGSSVQLDKFLAEAQYKYDVGINEFVHKPGLSIFEFMDLKVLKAASKLDLLQSFAKHVRRYFKSPKLLQLLEFPVLFLGAVPKNIPALYSMMNYADIKLGTWYPMGGFGKLAEAMYLLAVEKGVEFKTGTVVKSIEVLDGKAKKVITENGEIDADIVIGAGDYHHIDQHLLPKSLRNYSESYWDKRVMAPSCLLYYIGVNKKLPKLQHHNLFFETDFDTHAKAIYETQQWPENPLYYVCCPSKTDESVAPEAMENLFMLIPVAPGLQDTEEIRAKYFDELVERLEGFCGEKFKENIVSKTTYAYSDFVKDYNAFKGNAYGLANTLGQTAVLKPSIKNKKVKNLYYTGQLTVPGPGVPPAIISGQVVANYIVKHQN</sequence>
<dbReference type="PANTHER" id="PTHR43734:SF1">
    <property type="entry name" value="PHYTOENE DESATURASE"/>
    <property type="match status" value="1"/>
</dbReference>
<keyword evidence="3 5" id="KW-0125">Carotenoid biosynthesis</keyword>
<proteinExistence type="inferred from homology"/>
<dbReference type="InterPro" id="IPR036188">
    <property type="entry name" value="FAD/NAD-bd_sf"/>
</dbReference>
<evidence type="ECO:0000256" key="3">
    <source>
        <dbReference type="ARBA" id="ARBA00022746"/>
    </source>
</evidence>
<reference evidence="8" key="1">
    <citation type="submission" date="2017-09" db="EMBL/GenBank/DDBJ databases">
        <authorList>
            <person name="Varghese N."/>
            <person name="Submissions S."/>
        </authorList>
    </citation>
    <scope>NUCLEOTIDE SEQUENCE [LARGE SCALE GENOMIC DNA]</scope>
    <source>
        <strain evidence="8">CGMCC 1.12803</strain>
    </source>
</reference>
<evidence type="ECO:0000256" key="2">
    <source>
        <dbReference type="ARBA" id="ARBA00006046"/>
    </source>
</evidence>